<sequence>MNALVMVISDENQVKNYIAFTFSMVSNLEFETDDDQDSEEEKKFLNTYKTKLGKWEQVGKGHRFMSSCPNSFWVLISPRAHAAMLITRTNLLLPCIPTQYLCWLPSLLEEMNFWPPCARSHPPPLLALALLHYPLMAGFEGHKRVEARLFNYSFVFPLRVLSLLFQRVDHSDALSNR</sequence>
<reference evidence="1 2" key="1">
    <citation type="journal article" date="2021" name="Plant Biotechnol. J.">
        <title>Multi-omics assisted identification of the key and species-specific regulatory components of drought-tolerant mechanisms in Gossypium stocksii.</title>
        <authorList>
            <person name="Yu D."/>
            <person name="Ke L."/>
            <person name="Zhang D."/>
            <person name="Wu Y."/>
            <person name="Sun Y."/>
            <person name="Mei J."/>
            <person name="Sun J."/>
            <person name="Sun Y."/>
        </authorList>
    </citation>
    <scope>NUCLEOTIDE SEQUENCE [LARGE SCALE GENOMIC DNA]</scope>
    <source>
        <strain evidence="2">cv. E1</strain>
        <tissue evidence="1">Leaf</tissue>
    </source>
</reference>
<organism evidence="1 2">
    <name type="scientific">Gossypium stocksii</name>
    <dbReference type="NCBI Taxonomy" id="47602"/>
    <lineage>
        <taxon>Eukaryota</taxon>
        <taxon>Viridiplantae</taxon>
        <taxon>Streptophyta</taxon>
        <taxon>Embryophyta</taxon>
        <taxon>Tracheophyta</taxon>
        <taxon>Spermatophyta</taxon>
        <taxon>Magnoliopsida</taxon>
        <taxon>eudicotyledons</taxon>
        <taxon>Gunneridae</taxon>
        <taxon>Pentapetalae</taxon>
        <taxon>rosids</taxon>
        <taxon>malvids</taxon>
        <taxon>Malvales</taxon>
        <taxon>Malvaceae</taxon>
        <taxon>Malvoideae</taxon>
        <taxon>Gossypium</taxon>
    </lineage>
</organism>
<dbReference type="EMBL" id="JAIQCV010000010">
    <property type="protein sequence ID" value="KAH1057266.1"/>
    <property type="molecule type" value="Genomic_DNA"/>
</dbReference>
<protein>
    <submittedName>
        <fullName evidence="1">Uncharacterized protein</fullName>
    </submittedName>
</protein>
<dbReference type="AlphaFoldDB" id="A0A9D3UU28"/>
<name>A0A9D3UU28_9ROSI</name>
<evidence type="ECO:0000313" key="1">
    <source>
        <dbReference type="EMBL" id="KAH1057266.1"/>
    </source>
</evidence>
<dbReference type="Proteomes" id="UP000828251">
    <property type="component" value="Unassembled WGS sequence"/>
</dbReference>
<evidence type="ECO:0000313" key="2">
    <source>
        <dbReference type="Proteomes" id="UP000828251"/>
    </source>
</evidence>
<comment type="caution">
    <text evidence="1">The sequence shown here is derived from an EMBL/GenBank/DDBJ whole genome shotgun (WGS) entry which is preliminary data.</text>
</comment>
<gene>
    <name evidence="1" type="ORF">J1N35_035331</name>
</gene>
<keyword evidence="2" id="KW-1185">Reference proteome</keyword>
<proteinExistence type="predicted"/>
<accession>A0A9D3UU28</accession>
<dbReference type="OrthoDB" id="957205at2759"/>